<dbReference type="SUPFAM" id="SSF101852">
    <property type="entry name" value="Bacterial fluorinating enzyme, C-terminal domain"/>
    <property type="match status" value="1"/>
</dbReference>
<keyword evidence="6" id="KW-1185">Reference proteome</keyword>
<dbReference type="SUPFAM" id="SSF52799">
    <property type="entry name" value="(Phosphotyrosine protein) phosphatases II"/>
    <property type="match status" value="1"/>
</dbReference>
<comment type="caution">
    <text evidence="3">The sequence shown here is derived from an EMBL/GenBank/DDBJ whole genome shotgun (WGS) entry which is preliminary data.</text>
</comment>
<dbReference type="Proteomes" id="UP000016412">
    <property type="component" value="Unassembled WGS sequence"/>
</dbReference>
<dbReference type="AlphaFoldDB" id="U1GVK3"/>
<feature type="domain" description="S-adenosyl-l-methionine hydroxide adenosyltransferase C-terminal" evidence="2">
    <location>
        <begin position="41"/>
        <end position="126"/>
    </location>
</feature>
<evidence type="ECO:0000259" key="2">
    <source>
        <dbReference type="Pfam" id="PF20257"/>
    </source>
</evidence>
<reference evidence="5 6" key="1">
    <citation type="submission" date="2013-08" db="EMBL/GenBank/DDBJ databases">
        <authorList>
            <person name="Durkin A.S."/>
            <person name="Haft D.R."/>
            <person name="McCorrison J."/>
            <person name="Torralba M."/>
            <person name="Gillis M."/>
            <person name="Haft D.H."/>
            <person name="Methe B."/>
            <person name="Sutton G."/>
            <person name="Nelson K.E."/>
        </authorList>
    </citation>
    <scope>NUCLEOTIDE SEQUENCE [LARGE SCALE GENOMIC DNA]</scope>
    <source>
        <strain evidence="4 6">ATCC 35536</strain>
        <strain evidence="3 5">VPI DR56BR1116</strain>
    </source>
</reference>
<evidence type="ECO:0000256" key="1">
    <source>
        <dbReference type="SAM" id="SignalP"/>
    </source>
</evidence>
<dbReference type="InterPro" id="IPR046470">
    <property type="entry name" value="SAM_HAT_C"/>
</dbReference>
<accession>U1GVK3</accession>
<dbReference type="EMBL" id="AUZJ01000002">
    <property type="protein sequence ID" value="ERF61950.1"/>
    <property type="molecule type" value="Genomic_DNA"/>
</dbReference>
<evidence type="ECO:0000313" key="3">
    <source>
        <dbReference type="EMBL" id="ERF61950.1"/>
    </source>
</evidence>
<dbReference type="PROSITE" id="PS51257">
    <property type="entry name" value="PROKAR_LIPOPROTEIN"/>
    <property type="match status" value="1"/>
</dbReference>
<dbReference type="EMBL" id="AVQI01000067">
    <property type="protein sequence ID" value="ERK00428.1"/>
    <property type="molecule type" value="Genomic_DNA"/>
</dbReference>
<dbReference type="RefSeq" id="WP_021329214.1">
    <property type="nucleotide sequence ID" value="NZ_AUZJ01000002.1"/>
</dbReference>
<protein>
    <submittedName>
        <fullName evidence="3">S-adenosyl-l-methionine hydroxide adenosyltransferase domain protein</fullName>
    </submittedName>
</protein>
<sequence length="368" mass="39729">MKKQVRVMPIALLFIASLFAASCATIKKVSAESPRAGVQTTVSSIDKYGNCALSITQDEFTAAGFEPGDIVSVKAGAFAFDAPVCTNYSDVDNGKYLIRLSKEGVSFAINMGNFVKTSGAAAGTPVAVAMKGKGAYLADYKIRQLKKSENRSDYASDEVFANFREVKAGCIASGRLYRSCNPVYGDARAPYAEKLIQANGIKAAVNLADSRESAWKHIDEAPYYKSLAERGDVVFLNMGVSFADEDFIKKLHDALVFIGEKKSASYLVHCNEGKDRAGYVCALLEALCGATLDEIKADYMTSFENYFGVKKGTEQYDMIGGVIIGTLVSINGGRSVTDRNVGKVVENYLRTKAGLTREEIDAVRAALQ</sequence>
<dbReference type="Pfam" id="PF20257">
    <property type="entry name" value="SAM_HAT_C"/>
    <property type="match status" value="1"/>
</dbReference>
<keyword evidence="3" id="KW-0808">Transferase</keyword>
<organism evidence="3 5">
    <name type="scientific">Treponema socranskii subsp. socranskii VPI DR56BR1116 = ATCC 35536</name>
    <dbReference type="NCBI Taxonomy" id="1125725"/>
    <lineage>
        <taxon>Bacteria</taxon>
        <taxon>Pseudomonadati</taxon>
        <taxon>Spirochaetota</taxon>
        <taxon>Spirochaetia</taxon>
        <taxon>Spirochaetales</taxon>
        <taxon>Treponemataceae</taxon>
        <taxon>Treponema</taxon>
    </lineage>
</organism>
<dbReference type="GO" id="GO:0004721">
    <property type="term" value="F:phosphoprotein phosphatase activity"/>
    <property type="evidence" value="ECO:0007669"/>
    <property type="project" value="InterPro"/>
</dbReference>
<dbReference type="OrthoDB" id="9815473at2"/>
<dbReference type="PATRIC" id="fig|1125725.3.peg.22"/>
<dbReference type="InterPro" id="IPR026893">
    <property type="entry name" value="Tyr/Ser_Pase_IphP-type"/>
</dbReference>
<dbReference type="Gene3D" id="3.90.190.10">
    <property type="entry name" value="Protein tyrosine phosphatase superfamily"/>
    <property type="match status" value="1"/>
</dbReference>
<dbReference type="GO" id="GO:0016740">
    <property type="term" value="F:transferase activity"/>
    <property type="evidence" value="ECO:0007669"/>
    <property type="project" value="UniProtKB-KW"/>
</dbReference>
<feature type="signal peptide" evidence="1">
    <location>
        <begin position="1"/>
        <end position="20"/>
    </location>
</feature>
<evidence type="ECO:0000313" key="6">
    <source>
        <dbReference type="Proteomes" id="UP000016646"/>
    </source>
</evidence>
<dbReference type="eggNOG" id="COG1912">
    <property type="taxonomic scope" value="Bacteria"/>
</dbReference>
<dbReference type="InterPro" id="IPR023227">
    <property type="entry name" value="SAM_OH_AdoTrfase_C_sf"/>
</dbReference>
<dbReference type="Pfam" id="PF13350">
    <property type="entry name" value="Y_phosphatase3"/>
    <property type="match status" value="1"/>
</dbReference>
<dbReference type="Proteomes" id="UP000016646">
    <property type="component" value="Unassembled WGS sequence"/>
</dbReference>
<feature type="chain" id="PRO_5004610410" evidence="1">
    <location>
        <begin position="21"/>
        <end position="368"/>
    </location>
</feature>
<gene>
    <name evidence="4" type="ORF">HMPREF0860_1129</name>
    <name evidence="3" type="ORF">HMPREF1325_1767</name>
</gene>
<dbReference type="InterPro" id="IPR029021">
    <property type="entry name" value="Prot-tyrosine_phosphatase-like"/>
</dbReference>
<dbReference type="Gene3D" id="2.40.30.90">
    <property type="entry name" value="Bacterial fluorinating enzyme like"/>
    <property type="match status" value="1"/>
</dbReference>
<evidence type="ECO:0000313" key="4">
    <source>
        <dbReference type="EMBL" id="ERK00428.1"/>
    </source>
</evidence>
<keyword evidence="1" id="KW-0732">Signal</keyword>
<name>U1GVK3_TRESO</name>
<evidence type="ECO:0000313" key="5">
    <source>
        <dbReference type="Proteomes" id="UP000016412"/>
    </source>
</evidence>
<proteinExistence type="predicted"/>
<dbReference type="eggNOG" id="COG2365">
    <property type="taxonomic scope" value="Bacteria"/>
</dbReference>
<dbReference type="STRING" id="1125725.HMPREF1325_1767"/>